<gene>
    <name evidence="2" type="ORF">GL300_00685</name>
</gene>
<protein>
    <submittedName>
        <fullName evidence="2">Uncharacterized protein</fullName>
    </submittedName>
</protein>
<dbReference type="PROSITE" id="PS51257">
    <property type="entry name" value="PROKAR_LIPOPROTEIN"/>
    <property type="match status" value="1"/>
</dbReference>
<organism evidence="2 3">
    <name type="scientific">Paracoccus litorisediminis</name>
    <dbReference type="NCBI Taxonomy" id="2006130"/>
    <lineage>
        <taxon>Bacteria</taxon>
        <taxon>Pseudomonadati</taxon>
        <taxon>Pseudomonadota</taxon>
        <taxon>Alphaproteobacteria</taxon>
        <taxon>Rhodobacterales</taxon>
        <taxon>Paracoccaceae</taxon>
        <taxon>Paracoccus</taxon>
    </lineage>
</organism>
<dbReference type="AlphaFoldDB" id="A0A844HIU6"/>
<dbReference type="EMBL" id="WMIG01000001">
    <property type="protein sequence ID" value="MTH57721.1"/>
    <property type="molecule type" value="Genomic_DNA"/>
</dbReference>
<feature type="region of interest" description="Disordered" evidence="1">
    <location>
        <begin position="42"/>
        <end position="76"/>
    </location>
</feature>
<comment type="caution">
    <text evidence="2">The sequence shown here is derived from an EMBL/GenBank/DDBJ whole genome shotgun (WGS) entry which is preliminary data.</text>
</comment>
<dbReference type="Proteomes" id="UP000449846">
    <property type="component" value="Unassembled WGS sequence"/>
</dbReference>
<evidence type="ECO:0000313" key="2">
    <source>
        <dbReference type="EMBL" id="MTH57721.1"/>
    </source>
</evidence>
<name>A0A844HIU6_9RHOB</name>
<keyword evidence="3" id="KW-1185">Reference proteome</keyword>
<evidence type="ECO:0000256" key="1">
    <source>
        <dbReference type="SAM" id="MobiDB-lite"/>
    </source>
</evidence>
<evidence type="ECO:0000313" key="3">
    <source>
        <dbReference type="Proteomes" id="UP000449846"/>
    </source>
</evidence>
<feature type="compositionally biased region" description="Low complexity" evidence="1">
    <location>
        <begin position="105"/>
        <end position="121"/>
    </location>
</feature>
<sequence>MTANRIGWALALLALAGCDDRIGDYPDLLPTDQILAEPNVPAHAADAATDPTAATDALKSRAARISGTAPAPVAADPALSRRADALRARAAELANTPLDACPEGAAPCADPDTPPASDQKE</sequence>
<feature type="compositionally biased region" description="Low complexity" evidence="1">
    <location>
        <begin position="42"/>
        <end position="57"/>
    </location>
</feature>
<accession>A0A844HIU6</accession>
<proteinExistence type="predicted"/>
<feature type="region of interest" description="Disordered" evidence="1">
    <location>
        <begin position="96"/>
        <end position="121"/>
    </location>
</feature>
<reference evidence="2 3" key="1">
    <citation type="submission" date="2019-11" db="EMBL/GenBank/DDBJ databases">
        <authorList>
            <person name="Dong K."/>
        </authorList>
    </citation>
    <scope>NUCLEOTIDE SEQUENCE [LARGE SCALE GENOMIC DNA]</scope>
    <source>
        <strain evidence="2 3">NBRC 112902</strain>
    </source>
</reference>
<dbReference type="RefSeq" id="WP_155037664.1">
    <property type="nucleotide sequence ID" value="NZ_JBHGCD010000006.1"/>
</dbReference>